<keyword evidence="4 6" id="KW-1133">Transmembrane helix</keyword>
<evidence type="ECO:0000256" key="2">
    <source>
        <dbReference type="ARBA" id="ARBA00006824"/>
    </source>
</evidence>
<dbReference type="InterPro" id="IPR007248">
    <property type="entry name" value="Mpv17_PMP22"/>
</dbReference>
<keyword evidence="3 6" id="KW-0812">Transmembrane</keyword>
<evidence type="ECO:0000313" key="7">
    <source>
        <dbReference type="EMBL" id="KAK9908887.1"/>
    </source>
</evidence>
<evidence type="ECO:0000256" key="4">
    <source>
        <dbReference type="ARBA" id="ARBA00022989"/>
    </source>
</evidence>
<dbReference type="PANTHER" id="PTHR11266:SF17">
    <property type="entry name" value="PROTEIN MPV17"/>
    <property type="match status" value="1"/>
</dbReference>
<comment type="caution">
    <text evidence="7">The sequence shown here is derived from an EMBL/GenBank/DDBJ whole genome shotgun (WGS) entry which is preliminary data.</text>
</comment>
<evidence type="ECO:0000256" key="3">
    <source>
        <dbReference type="ARBA" id="ARBA00022692"/>
    </source>
</evidence>
<keyword evidence="5 6" id="KW-0472">Membrane</keyword>
<proteinExistence type="inferred from homology"/>
<feature type="transmembrane region" description="Helical" evidence="6">
    <location>
        <begin position="101"/>
        <end position="120"/>
    </location>
</feature>
<evidence type="ECO:0000256" key="5">
    <source>
        <dbReference type="ARBA" id="ARBA00023136"/>
    </source>
</evidence>
<sequence length="191" mass="22071">MLGDSIAQVLTRDPHNFVRTLRFVIIGFFMHAPIADTWFTFLEKAVYPETPSSTRAVLTKMALDQFLMAPIFLVVFFFATKTLEGQPHKLIETLREKYLKTVALGYIIWPLAHIINFRFVPNDLRILYVNFVQVGWNVVLCRLTSTAAVRPPEPRRYIERKVSQHLRGIEIVEKRKSLPRLSTTAFRGPTP</sequence>
<protein>
    <submittedName>
        <fullName evidence="7">Uncharacterized protein</fullName>
    </submittedName>
</protein>
<dbReference type="PANTHER" id="PTHR11266">
    <property type="entry name" value="PEROXISOMAL MEMBRANE PROTEIN 2, PXMP2 MPV17"/>
    <property type="match status" value="1"/>
</dbReference>
<evidence type="ECO:0000256" key="1">
    <source>
        <dbReference type="ARBA" id="ARBA00004141"/>
    </source>
</evidence>
<comment type="subcellular location">
    <subcellularLocation>
        <location evidence="1">Membrane</location>
        <topology evidence="1">Multi-pass membrane protein</topology>
    </subcellularLocation>
</comment>
<accession>A0ABR2YPY8</accession>
<evidence type="ECO:0000256" key="6">
    <source>
        <dbReference type="RuleBase" id="RU363053"/>
    </source>
</evidence>
<dbReference type="Pfam" id="PF04117">
    <property type="entry name" value="Mpv17_PMP22"/>
    <property type="match status" value="1"/>
</dbReference>
<name>A0ABR2YPY8_9CHLO</name>
<evidence type="ECO:0000313" key="8">
    <source>
        <dbReference type="Proteomes" id="UP001491310"/>
    </source>
</evidence>
<dbReference type="EMBL" id="JALJOT010000007">
    <property type="protein sequence ID" value="KAK9908887.1"/>
    <property type="molecule type" value="Genomic_DNA"/>
</dbReference>
<comment type="similarity">
    <text evidence="2 6">Belongs to the peroxisomal membrane protein PXMP2/4 family.</text>
</comment>
<dbReference type="Proteomes" id="UP001491310">
    <property type="component" value="Unassembled WGS sequence"/>
</dbReference>
<gene>
    <name evidence="7" type="ORF">WJX75_004228</name>
</gene>
<reference evidence="7 8" key="1">
    <citation type="journal article" date="2024" name="Nat. Commun.">
        <title>Phylogenomics reveals the evolutionary origins of lichenization in chlorophyte algae.</title>
        <authorList>
            <person name="Puginier C."/>
            <person name="Libourel C."/>
            <person name="Otte J."/>
            <person name="Skaloud P."/>
            <person name="Haon M."/>
            <person name="Grisel S."/>
            <person name="Petersen M."/>
            <person name="Berrin J.G."/>
            <person name="Delaux P.M."/>
            <person name="Dal Grande F."/>
            <person name="Keller J."/>
        </authorList>
    </citation>
    <scope>NUCLEOTIDE SEQUENCE [LARGE SCALE GENOMIC DNA]</scope>
    <source>
        <strain evidence="7 8">SAG 216-7</strain>
    </source>
</reference>
<feature type="transmembrane region" description="Helical" evidence="6">
    <location>
        <begin position="21"/>
        <end position="41"/>
    </location>
</feature>
<keyword evidence="8" id="KW-1185">Reference proteome</keyword>
<feature type="transmembrane region" description="Helical" evidence="6">
    <location>
        <begin position="61"/>
        <end position="80"/>
    </location>
</feature>
<organism evidence="7 8">
    <name type="scientific">Coccomyxa subellipsoidea</name>
    <dbReference type="NCBI Taxonomy" id="248742"/>
    <lineage>
        <taxon>Eukaryota</taxon>
        <taxon>Viridiplantae</taxon>
        <taxon>Chlorophyta</taxon>
        <taxon>core chlorophytes</taxon>
        <taxon>Trebouxiophyceae</taxon>
        <taxon>Trebouxiophyceae incertae sedis</taxon>
        <taxon>Coccomyxaceae</taxon>
        <taxon>Coccomyxa</taxon>
    </lineage>
</organism>